<evidence type="ECO:0000313" key="3">
    <source>
        <dbReference type="Proteomes" id="UP001212841"/>
    </source>
</evidence>
<dbReference type="Pfam" id="PF01722">
    <property type="entry name" value="BolA"/>
    <property type="match status" value="1"/>
</dbReference>
<dbReference type="SUPFAM" id="SSF82657">
    <property type="entry name" value="BolA-like"/>
    <property type="match status" value="1"/>
</dbReference>
<dbReference type="GO" id="GO:0005829">
    <property type="term" value="C:cytosol"/>
    <property type="evidence" value="ECO:0007669"/>
    <property type="project" value="TreeGrafter"/>
</dbReference>
<dbReference type="PANTHER" id="PTHR12735:SF27">
    <property type="entry name" value="BOLA-LIKE PROTEIN 2"/>
    <property type="match status" value="1"/>
</dbReference>
<accession>A0AAD5X049</accession>
<dbReference type="AlphaFoldDB" id="A0AAD5X049"/>
<sequence>MPIAKDALHALLVEKLQADHVEVIDTSDGCGQSFEVIIVSTLFEGKSSLQRHRLVNDSIKEEIAQIHAFSQKTYTPEQWAKQQQA</sequence>
<dbReference type="GO" id="GO:0051537">
    <property type="term" value="F:2 iron, 2 sulfur cluster binding"/>
    <property type="evidence" value="ECO:0007669"/>
    <property type="project" value="InterPro"/>
</dbReference>
<evidence type="ECO:0000313" key="2">
    <source>
        <dbReference type="EMBL" id="KAJ3047968.1"/>
    </source>
</evidence>
<comment type="similarity">
    <text evidence="1">Belongs to the BolA/IbaG family.</text>
</comment>
<protein>
    <recommendedName>
        <fullName evidence="4">Bola-like protein</fullName>
    </recommendedName>
</protein>
<gene>
    <name evidence="2" type="ORF">HK097_010999</name>
</gene>
<evidence type="ECO:0000256" key="1">
    <source>
        <dbReference type="RuleBase" id="RU003860"/>
    </source>
</evidence>
<dbReference type="GO" id="GO:0006879">
    <property type="term" value="P:intracellular iron ion homeostasis"/>
    <property type="evidence" value="ECO:0007669"/>
    <property type="project" value="InterPro"/>
</dbReference>
<keyword evidence="3" id="KW-1185">Reference proteome</keyword>
<dbReference type="EMBL" id="JADGJD010000869">
    <property type="protein sequence ID" value="KAJ3047968.1"/>
    <property type="molecule type" value="Genomic_DNA"/>
</dbReference>
<organism evidence="2 3">
    <name type="scientific">Rhizophlyctis rosea</name>
    <dbReference type="NCBI Taxonomy" id="64517"/>
    <lineage>
        <taxon>Eukaryota</taxon>
        <taxon>Fungi</taxon>
        <taxon>Fungi incertae sedis</taxon>
        <taxon>Chytridiomycota</taxon>
        <taxon>Chytridiomycota incertae sedis</taxon>
        <taxon>Chytridiomycetes</taxon>
        <taxon>Rhizophlyctidales</taxon>
        <taxon>Rhizophlyctidaceae</taxon>
        <taxon>Rhizophlyctis</taxon>
    </lineage>
</organism>
<dbReference type="GO" id="GO:0005634">
    <property type="term" value="C:nucleus"/>
    <property type="evidence" value="ECO:0007669"/>
    <property type="project" value="TreeGrafter"/>
</dbReference>
<dbReference type="Proteomes" id="UP001212841">
    <property type="component" value="Unassembled WGS sequence"/>
</dbReference>
<dbReference type="GO" id="GO:0051604">
    <property type="term" value="P:protein maturation"/>
    <property type="evidence" value="ECO:0007669"/>
    <property type="project" value="InterPro"/>
</dbReference>
<dbReference type="InterPro" id="IPR036065">
    <property type="entry name" value="BolA-like_sf"/>
</dbReference>
<name>A0AAD5X049_9FUNG</name>
<dbReference type="Gene3D" id="3.30.300.90">
    <property type="entry name" value="BolA-like"/>
    <property type="match status" value="1"/>
</dbReference>
<evidence type="ECO:0008006" key="4">
    <source>
        <dbReference type="Google" id="ProtNLM"/>
    </source>
</evidence>
<dbReference type="PANTHER" id="PTHR12735">
    <property type="entry name" value="BOLA-LIKE PROTEIN-RELATED"/>
    <property type="match status" value="1"/>
</dbReference>
<dbReference type="InterPro" id="IPR045115">
    <property type="entry name" value="BOL2"/>
</dbReference>
<dbReference type="InterPro" id="IPR002634">
    <property type="entry name" value="BolA"/>
</dbReference>
<proteinExistence type="inferred from homology"/>
<reference evidence="2" key="1">
    <citation type="submission" date="2020-05" db="EMBL/GenBank/DDBJ databases">
        <title>Phylogenomic resolution of chytrid fungi.</title>
        <authorList>
            <person name="Stajich J.E."/>
            <person name="Amses K."/>
            <person name="Simmons R."/>
            <person name="Seto K."/>
            <person name="Myers J."/>
            <person name="Bonds A."/>
            <person name="Quandt C.A."/>
            <person name="Barry K."/>
            <person name="Liu P."/>
            <person name="Grigoriev I."/>
            <person name="Longcore J.E."/>
            <person name="James T.Y."/>
        </authorList>
    </citation>
    <scope>NUCLEOTIDE SEQUENCE</scope>
    <source>
        <strain evidence="2">JEL0318</strain>
    </source>
</reference>
<comment type="caution">
    <text evidence="2">The sequence shown here is derived from an EMBL/GenBank/DDBJ whole genome shotgun (WGS) entry which is preliminary data.</text>
</comment>
<dbReference type="PIRSF" id="PIRSF003113">
    <property type="entry name" value="BolA"/>
    <property type="match status" value="1"/>
</dbReference>